<evidence type="ECO:0000259" key="10">
    <source>
        <dbReference type="PROSITE" id="PS50011"/>
    </source>
</evidence>
<dbReference type="InterPro" id="IPR017441">
    <property type="entry name" value="Protein_kinase_ATP_BS"/>
</dbReference>
<dbReference type="InterPro" id="IPR000980">
    <property type="entry name" value="SH2"/>
</dbReference>
<dbReference type="eggNOG" id="KOG0194">
    <property type="taxonomic scope" value="Eukaryota"/>
</dbReference>
<dbReference type="Gene3D" id="1.10.510.10">
    <property type="entry name" value="Transferase(Phosphotransferase) domain 1"/>
    <property type="match status" value="1"/>
</dbReference>
<evidence type="ECO:0000313" key="11">
    <source>
        <dbReference type="EMBL" id="EGT48888.1"/>
    </source>
</evidence>
<dbReference type="InterPro" id="IPR000719">
    <property type="entry name" value="Prot_kinase_dom"/>
</dbReference>
<feature type="compositionally biased region" description="Low complexity" evidence="9">
    <location>
        <begin position="46"/>
        <end position="59"/>
    </location>
</feature>
<feature type="compositionally biased region" description="Low complexity" evidence="9">
    <location>
        <begin position="484"/>
        <end position="516"/>
    </location>
</feature>
<proteinExistence type="inferred from homology"/>
<dbReference type="GO" id="GO:0004715">
    <property type="term" value="F:non-membrane spanning protein tyrosine kinase activity"/>
    <property type="evidence" value="ECO:0007669"/>
    <property type="project" value="UniProtKB-EC"/>
</dbReference>
<dbReference type="AlphaFoldDB" id="G0N0F4"/>
<keyword evidence="1 8" id="KW-0808">Transferase</keyword>
<keyword evidence="4 7" id="KW-0067">ATP-binding</keyword>
<dbReference type="InterPro" id="IPR008266">
    <property type="entry name" value="Tyr_kinase_AS"/>
</dbReference>
<feature type="compositionally biased region" description="Basic and acidic residues" evidence="9">
    <location>
        <begin position="29"/>
        <end position="42"/>
    </location>
</feature>
<evidence type="ECO:0000256" key="5">
    <source>
        <dbReference type="ARBA" id="ARBA00023137"/>
    </source>
</evidence>
<dbReference type="HOGENOM" id="CLU_000288_7_2_1"/>
<dbReference type="Proteomes" id="UP000008068">
    <property type="component" value="Unassembled WGS sequence"/>
</dbReference>
<keyword evidence="2 7" id="KW-0547">Nucleotide-binding</keyword>
<gene>
    <name evidence="11" type="ORF">CAEBREN_19552</name>
</gene>
<dbReference type="OMA" id="FCHEASI"/>
<evidence type="ECO:0000313" key="12">
    <source>
        <dbReference type="Proteomes" id="UP000008068"/>
    </source>
</evidence>
<dbReference type="Pfam" id="PF07714">
    <property type="entry name" value="PK_Tyr_Ser-Thr"/>
    <property type="match status" value="1"/>
</dbReference>
<evidence type="ECO:0000256" key="8">
    <source>
        <dbReference type="RuleBase" id="RU362096"/>
    </source>
</evidence>
<dbReference type="EMBL" id="GL379824">
    <property type="protein sequence ID" value="EGT48888.1"/>
    <property type="molecule type" value="Genomic_DNA"/>
</dbReference>
<reference evidence="12" key="1">
    <citation type="submission" date="2011-07" db="EMBL/GenBank/DDBJ databases">
        <authorList>
            <consortium name="Caenorhabditis brenneri Sequencing and Analysis Consortium"/>
            <person name="Wilson R.K."/>
        </authorList>
    </citation>
    <scope>NUCLEOTIDE SEQUENCE [LARGE SCALE GENOMIC DNA]</scope>
    <source>
        <strain evidence="12">PB2801</strain>
    </source>
</reference>
<dbReference type="InterPro" id="IPR036860">
    <property type="entry name" value="SH2_dom_sf"/>
</dbReference>
<dbReference type="InterPro" id="IPR020635">
    <property type="entry name" value="Tyr_kinase_cat_dom"/>
</dbReference>
<dbReference type="GO" id="GO:0005524">
    <property type="term" value="F:ATP binding"/>
    <property type="evidence" value="ECO:0007669"/>
    <property type="project" value="UniProtKB-UniRule"/>
</dbReference>
<dbReference type="STRING" id="135651.G0N0F4"/>
<dbReference type="InterPro" id="IPR001245">
    <property type="entry name" value="Ser-Thr/Tyr_kinase_cat_dom"/>
</dbReference>
<accession>G0N0F4</accession>
<dbReference type="SUPFAM" id="SSF55550">
    <property type="entry name" value="SH2 domain"/>
    <property type="match status" value="1"/>
</dbReference>
<dbReference type="PROSITE" id="PS50011">
    <property type="entry name" value="PROTEIN_KINASE_DOM"/>
    <property type="match status" value="1"/>
</dbReference>
<keyword evidence="5 8" id="KW-0829">Tyrosine-protein kinase</keyword>
<dbReference type="SMART" id="SM00219">
    <property type="entry name" value="TyrKc"/>
    <property type="match status" value="1"/>
</dbReference>
<dbReference type="InParanoid" id="G0N0F4"/>
<organism evidence="12">
    <name type="scientific">Caenorhabditis brenneri</name>
    <name type="common">Nematode worm</name>
    <dbReference type="NCBI Taxonomy" id="135651"/>
    <lineage>
        <taxon>Eukaryota</taxon>
        <taxon>Metazoa</taxon>
        <taxon>Ecdysozoa</taxon>
        <taxon>Nematoda</taxon>
        <taxon>Chromadorea</taxon>
        <taxon>Rhabditida</taxon>
        <taxon>Rhabditina</taxon>
        <taxon>Rhabditomorpha</taxon>
        <taxon>Rhabditoidea</taxon>
        <taxon>Rhabditidae</taxon>
        <taxon>Peloderinae</taxon>
        <taxon>Caenorhabditis</taxon>
    </lineage>
</organism>
<evidence type="ECO:0000256" key="7">
    <source>
        <dbReference type="PROSITE-ProRule" id="PRU10141"/>
    </source>
</evidence>
<dbReference type="SUPFAM" id="SSF56112">
    <property type="entry name" value="Protein kinase-like (PK-like)"/>
    <property type="match status" value="1"/>
</dbReference>
<feature type="binding site" evidence="7">
    <location>
        <position position="215"/>
    </location>
    <ligand>
        <name>ATP</name>
        <dbReference type="ChEBI" id="CHEBI:30616"/>
    </ligand>
</feature>
<dbReference type="PRINTS" id="PR00109">
    <property type="entry name" value="TYRKINASE"/>
</dbReference>
<evidence type="ECO:0000256" key="6">
    <source>
        <dbReference type="ARBA" id="ARBA00051245"/>
    </source>
</evidence>
<dbReference type="PROSITE" id="PS00109">
    <property type="entry name" value="PROTEIN_KINASE_TYR"/>
    <property type="match status" value="1"/>
</dbReference>
<dbReference type="OrthoDB" id="546826at2759"/>
<dbReference type="FunCoup" id="G0N0F4">
    <property type="interactions" value="1"/>
</dbReference>
<name>G0N0F4_CAEBE</name>
<evidence type="ECO:0000256" key="3">
    <source>
        <dbReference type="ARBA" id="ARBA00022777"/>
    </source>
</evidence>
<dbReference type="PROSITE" id="PS00107">
    <property type="entry name" value="PROTEIN_KINASE_ATP"/>
    <property type="match status" value="1"/>
</dbReference>
<dbReference type="InterPro" id="IPR011009">
    <property type="entry name" value="Kinase-like_dom_sf"/>
</dbReference>
<keyword evidence="12" id="KW-1185">Reference proteome</keyword>
<dbReference type="EC" id="2.7.10.2" evidence="8"/>
<dbReference type="SMART" id="SM00252">
    <property type="entry name" value="SH2"/>
    <property type="match status" value="1"/>
</dbReference>
<dbReference type="InterPro" id="IPR050198">
    <property type="entry name" value="Non-receptor_tyrosine_kinases"/>
</dbReference>
<feature type="compositionally biased region" description="Basic residues" evidence="9">
    <location>
        <begin position="449"/>
        <end position="464"/>
    </location>
</feature>
<dbReference type="CDD" id="cd00192">
    <property type="entry name" value="PTKc"/>
    <property type="match status" value="1"/>
</dbReference>
<feature type="domain" description="Protein kinase" evidence="10">
    <location>
        <begin position="182"/>
        <end position="442"/>
    </location>
</feature>
<evidence type="ECO:0000256" key="2">
    <source>
        <dbReference type="ARBA" id="ARBA00022741"/>
    </source>
</evidence>
<keyword evidence="3 8" id="KW-0418">Kinase</keyword>
<dbReference type="PANTHER" id="PTHR24418">
    <property type="entry name" value="TYROSINE-PROTEIN KINASE"/>
    <property type="match status" value="1"/>
</dbReference>
<evidence type="ECO:0000256" key="9">
    <source>
        <dbReference type="SAM" id="MobiDB-lite"/>
    </source>
</evidence>
<feature type="region of interest" description="Disordered" evidence="9">
    <location>
        <begin position="1"/>
        <end position="64"/>
    </location>
</feature>
<comment type="catalytic activity">
    <reaction evidence="6 8">
        <text>L-tyrosyl-[protein] + ATP = O-phospho-L-tyrosyl-[protein] + ADP + H(+)</text>
        <dbReference type="Rhea" id="RHEA:10596"/>
        <dbReference type="Rhea" id="RHEA-COMP:10136"/>
        <dbReference type="Rhea" id="RHEA-COMP:20101"/>
        <dbReference type="ChEBI" id="CHEBI:15378"/>
        <dbReference type="ChEBI" id="CHEBI:30616"/>
        <dbReference type="ChEBI" id="CHEBI:46858"/>
        <dbReference type="ChEBI" id="CHEBI:61978"/>
        <dbReference type="ChEBI" id="CHEBI:456216"/>
        <dbReference type="EC" id="2.7.10.2"/>
    </reaction>
</comment>
<evidence type="ECO:0000256" key="4">
    <source>
        <dbReference type="ARBA" id="ARBA00022840"/>
    </source>
</evidence>
<protein>
    <recommendedName>
        <fullName evidence="8">Tyrosine-protein kinase</fullName>
        <ecNumber evidence="8">2.7.10.2</ecNumber>
    </recommendedName>
</protein>
<dbReference type="Gene3D" id="3.30.505.10">
    <property type="entry name" value="SH2 domain"/>
    <property type="match status" value="1"/>
</dbReference>
<feature type="region of interest" description="Disordered" evidence="9">
    <location>
        <begin position="426"/>
        <end position="516"/>
    </location>
</feature>
<comment type="similarity">
    <text evidence="8">Belongs to the protein kinase superfamily. Tyr protein kinase family.</text>
</comment>
<sequence length="516" mass="58084">MSLTESSSDENRIECCRQNTTNPPSDGEISDKGSDTEREIGKSDVNTNSISSSGTSSSGKENPEEDYIRTTLKNYAWYHGMMFGNIVQKLLKWNFSFLVRRVVFKGKRKCLCISFKVQKKIFHFSLNQNEEGWCCPRLPEKFPKLSPKRHEHIFQIIDAWSQAYPTLIPVPRRSMVLQHNSITLENRLGHGAFGEVFKAKFVPKEATQSIEVAVKRVLGDAKREQLQEFCHEASIMAVLHHENIVAFYGIASLEEPIMVVMEMVTGGDLQKYLQTTPNISKPQILYFALNIACGMRHISSRNVIHRDLAARNCLITKDLKVKISDFGLSIFGVEVIQKRLKKAPIRWLSPETLIKGLFNEKTDVWSYGVVLTELMTRCKHNPLHWLSIGEAAEYIKTNEWPHRIQEGTPMELMDIVDMCCDKKKSEERTKAMNTTLTRKKSLDGGKSKTATRKRLFLSFRRKNKGALALPSGMTTQNTNPSPPNNSTTPSPSTPTVVSSNTTSSGPPTTSPNGGKG</sequence>
<evidence type="ECO:0000256" key="1">
    <source>
        <dbReference type="ARBA" id="ARBA00022679"/>
    </source>
</evidence>